<proteinExistence type="predicted"/>
<dbReference type="AlphaFoldDB" id="A0A7X5YIV7"/>
<dbReference type="Proteomes" id="UP000587415">
    <property type="component" value="Unassembled WGS sequence"/>
</dbReference>
<evidence type="ECO:0000313" key="2">
    <source>
        <dbReference type="EMBL" id="NJC40397.1"/>
    </source>
</evidence>
<evidence type="ECO:0000256" key="1">
    <source>
        <dbReference type="SAM" id="SignalP"/>
    </source>
</evidence>
<keyword evidence="3" id="KW-1185">Reference proteome</keyword>
<feature type="signal peptide" evidence="1">
    <location>
        <begin position="1"/>
        <end position="21"/>
    </location>
</feature>
<dbReference type="EMBL" id="JAATJM010000001">
    <property type="protein sequence ID" value="NJC40397.1"/>
    <property type="molecule type" value="Genomic_DNA"/>
</dbReference>
<dbReference type="RefSeq" id="WP_168045280.1">
    <property type="nucleotide sequence ID" value="NZ_JAATJM010000001.1"/>
</dbReference>
<dbReference type="InterPro" id="IPR011042">
    <property type="entry name" value="6-blade_b-propeller_TolB-like"/>
</dbReference>
<feature type="chain" id="PRO_5030898672" evidence="1">
    <location>
        <begin position="22"/>
        <end position="433"/>
    </location>
</feature>
<sequence>MRIIAAIVAAGLLAGAAPSIAQEAAETDVAAFYRLRAEGVAAANAEDLATATARLAEADRRIPNHPGLMLMRARLAAGAGQPAEAMALAQRYADAGLSMNLGGDPALAALEDQPGFEALAARIEANRAPVGADRLTPLFAVGGANLIESVAPDRERRRWLASEVANRTIVAIDEDGGITPFLLAPPETGGVLGMAVDEARGVLWAAIAPVPPASHGIGDASLPGSALVRVGLESGRIEAWFDPPAGREGRSFGDVVLAADGDVYVSDSAAGEVLVVRPDGQAMDVLLPAGALRSPQGMVVTPDGAALIVADYSSGLWRVDRTSGAATRLAAPAKAVLIGVDGLISDGRALYGLQNGTSPQRVLKLTPDAGWTRIEAIEVLAANLPQLDEPTTGLVHEGELVFVSRSQWSDFDGEGAPTTAEPAPALISRLRID</sequence>
<accession>A0A7X5YIV7</accession>
<evidence type="ECO:0000313" key="3">
    <source>
        <dbReference type="Proteomes" id="UP000587415"/>
    </source>
</evidence>
<comment type="caution">
    <text evidence="2">The sequence shown here is derived from an EMBL/GenBank/DDBJ whole genome shotgun (WGS) entry which is preliminary data.</text>
</comment>
<dbReference type="Gene3D" id="2.120.10.30">
    <property type="entry name" value="TolB, C-terminal domain"/>
    <property type="match status" value="1"/>
</dbReference>
<protein>
    <submittedName>
        <fullName evidence="2">Sugar lactone lactonase YvrE</fullName>
    </submittedName>
</protein>
<gene>
    <name evidence="2" type="ORF">GGQ87_000655</name>
</gene>
<keyword evidence="1" id="KW-0732">Signal</keyword>
<reference evidence="2 3" key="1">
    <citation type="submission" date="2020-03" db="EMBL/GenBank/DDBJ databases">
        <title>Genomic Encyclopedia of Type Strains, Phase IV (KMG-IV): sequencing the most valuable type-strain genomes for metagenomic binning, comparative biology and taxonomic classification.</title>
        <authorList>
            <person name="Goeker M."/>
        </authorList>
    </citation>
    <scope>NUCLEOTIDE SEQUENCE [LARGE SCALE GENOMIC DNA]</scope>
    <source>
        <strain evidence="2 3">DSM 4736</strain>
    </source>
</reference>
<name>A0A7X5YIV7_9CAUL</name>
<dbReference type="SUPFAM" id="SSF63829">
    <property type="entry name" value="Calcium-dependent phosphotriesterase"/>
    <property type="match status" value="1"/>
</dbReference>
<organism evidence="2 3">
    <name type="scientific">Brevundimonas alba</name>
    <dbReference type="NCBI Taxonomy" id="74314"/>
    <lineage>
        <taxon>Bacteria</taxon>
        <taxon>Pseudomonadati</taxon>
        <taxon>Pseudomonadota</taxon>
        <taxon>Alphaproteobacteria</taxon>
        <taxon>Caulobacterales</taxon>
        <taxon>Caulobacteraceae</taxon>
        <taxon>Brevundimonas</taxon>
    </lineage>
</organism>